<reference evidence="2 3" key="1">
    <citation type="submission" date="2014-09" db="EMBL/GenBank/DDBJ databases">
        <title>Sporocytophaga myxococcoides PG-01 genome sequencing.</title>
        <authorList>
            <person name="Liu L."/>
            <person name="Gao P.J."/>
            <person name="Chen G.J."/>
            <person name="Wang L.S."/>
        </authorList>
    </citation>
    <scope>NUCLEOTIDE SEQUENCE [LARGE SCALE GENOMIC DNA]</scope>
    <source>
        <strain evidence="2 3">PG-01</strain>
    </source>
</reference>
<proteinExistence type="predicted"/>
<dbReference type="OrthoDB" id="892749at2"/>
<dbReference type="RefSeq" id="WP_045464812.1">
    <property type="nucleotide sequence ID" value="NZ_BBLT01000006.1"/>
</dbReference>
<evidence type="ECO:0000256" key="1">
    <source>
        <dbReference type="SAM" id="SignalP"/>
    </source>
</evidence>
<dbReference type="Proteomes" id="UP000030185">
    <property type="component" value="Unassembled WGS sequence"/>
</dbReference>
<keyword evidence="1" id="KW-0732">Signal</keyword>
<evidence type="ECO:0000313" key="2">
    <source>
        <dbReference type="EMBL" id="GAL85802.1"/>
    </source>
</evidence>
<dbReference type="AlphaFoldDB" id="A0A098LHB2"/>
<dbReference type="PROSITE" id="PS51257">
    <property type="entry name" value="PROKAR_LIPOPROTEIN"/>
    <property type="match status" value="1"/>
</dbReference>
<feature type="signal peptide" evidence="1">
    <location>
        <begin position="1"/>
        <end position="20"/>
    </location>
</feature>
<keyword evidence="3" id="KW-1185">Reference proteome</keyword>
<feature type="chain" id="PRO_5001937332" description="Lipoprotein" evidence="1">
    <location>
        <begin position="21"/>
        <end position="195"/>
    </location>
</feature>
<sequence length="195" mass="23136">MRHILSLILILLLVSCSSEKVSKEQQEQTITAKKSTINKHIEVSNDCIFDTSTFKFTSEAIHKFNPKIKFHWNENEKHAILPLEDGDSLILHIGGCNHFSYWAKYRTDYSKFNDSIYLLNKAKWIAENFFDNGFDKNYVRFITDKKYYQEDNGRPLMKSYSIQTDKSIQENEIYEGFYFMRDGERTEIWIHGYVN</sequence>
<dbReference type="eggNOG" id="ENOG50330NM">
    <property type="taxonomic scope" value="Bacteria"/>
</dbReference>
<accession>A0A098LHB2</accession>
<evidence type="ECO:0008006" key="4">
    <source>
        <dbReference type="Google" id="ProtNLM"/>
    </source>
</evidence>
<protein>
    <recommendedName>
        <fullName evidence="4">Lipoprotein</fullName>
    </recommendedName>
</protein>
<organism evidence="2 3">
    <name type="scientific">Sporocytophaga myxococcoides</name>
    <dbReference type="NCBI Taxonomy" id="153721"/>
    <lineage>
        <taxon>Bacteria</taxon>
        <taxon>Pseudomonadati</taxon>
        <taxon>Bacteroidota</taxon>
        <taxon>Cytophagia</taxon>
        <taxon>Cytophagales</taxon>
        <taxon>Cytophagaceae</taxon>
        <taxon>Sporocytophaga</taxon>
    </lineage>
</organism>
<dbReference type="STRING" id="153721.MYP_3031"/>
<gene>
    <name evidence="2" type="ORF">MYP_3031</name>
</gene>
<name>A0A098LHB2_9BACT</name>
<comment type="caution">
    <text evidence="2">The sequence shown here is derived from an EMBL/GenBank/DDBJ whole genome shotgun (WGS) entry which is preliminary data.</text>
</comment>
<evidence type="ECO:0000313" key="3">
    <source>
        <dbReference type="Proteomes" id="UP000030185"/>
    </source>
</evidence>
<dbReference type="EMBL" id="BBLT01000006">
    <property type="protein sequence ID" value="GAL85802.1"/>
    <property type="molecule type" value="Genomic_DNA"/>
</dbReference>